<evidence type="ECO:0000313" key="1">
    <source>
        <dbReference type="EMBL" id="PZR32124.1"/>
    </source>
</evidence>
<organism evidence="1 2">
    <name type="scientific">Caulobacter segnis</name>
    <dbReference type="NCBI Taxonomy" id="88688"/>
    <lineage>
        <taxon>Bacteria</taxon>
        <taxon>Pseudomonadati</taxon>
        <taxon>Pseudomonadota</taxon>
        <taxon>Alphaproteobacteria</taxon>
        <taxon>Caulobacterales</taxon>
        <taxon>Caulobacteraceae</taxon>
        <taxon>Caulobacter</taxon>
    </lineage>
</organism>
<accession>A0A2W5WVU0</accession>
<dbReference type="AlphaFoldDB" id="A0A2W5WVU0"/>
<evidence type="ECO:0008006" key="3">
    <source>
        <dbReference type="Google" id="ProtNLM"/>
    </source>
</evidence>
<reference evidence="1 2" key="1">
    <citation type="submission" date="2017-08" db="EMBL/GenBank/DDBJ databases">
        <title>Infants hospitalized years apart are colonized by the same room-sourced microbial strains.</title>
        <authorList>
            <person name="Brooks B."/>
            <person name="Olm M.R."/>
            <person name="Firek B.A."/>
            <person name="Baker R."/>
            <person name="Thomas B.C."/>
            <person name="Morowitz M.J."/>
            <person name="Banfield J.F."/>
        </authorList>
    </citation>
    <scope>NUCLEOTIDE SEQUENCE [LARGE SCALE GENOMIC DNA]</scope>
    <source>
        <strain evidence="1">S2_003_000_R2_4</strain>
    </source>
</reference>
<sequence length="111" mass="12010">MISPDDFRRLALELPQATESSHMGTVDFRCGTIFATLGNPDAAWAMVKLTPDQQEMRVAAEPEVFVSVPGGWGRGGATRLRLAACDEATARGALLDAWRNAAPKTLLDRQP</sequence>
<protein>
    <recommendedName>
        <fullName evidence="3">MmcQ/YjbR family DNA-binding protein</fullName>
    </recommendedName>
</protein>
<dbReference type="Proteomes" id="UP000249393">
    <property type="component" value="Unassembled WGS sequence"/>
</dbReference>
<dbReference type="SUPFAM" id="SSF142906">
    <property type="entry name" value="YjbR-like"/>
    <property type="match status" value="1"/>
</dbReference>
<dbReference type="RefSeq" id="WP_304280801.1">
    <property type="nucleotide sequence ID" value="NZ_QFQZ01000068.1"/>
</dbReference>
<evidence type="ECO:0000313" key="2">
    <source>
        <dbReference type="Proteomes" id="UP000249393"/>
    </source>
</evidence>
<dbReference type="Pfam" id="PF04237">
    <property type="entry name" value="YjbR"/>
    <property type="match status" value="1"/>
</dbReference>
<name>A0A2W5WVU0_9CAUL</name>
<dbReference type="InterPro" id="IPR038056">
    <property type="entry name" value="YjbR-like_sf"/>
</dbReference>
<dbReference type="InterPro" id="IPR058532">
    <property type="entry name" value="YjbR/MT2646/Rv2570-like"/>
</dbReference>
<dbReference type="EMBL" id="QFQZ01000068">
    <property type="protein sequence ID" value="PZR32124.1"/>
    <property type="molecule type" value="Genomic_DNA"/>
</dbReference>
<comment type="caution">
    <text evidence="1">The sequence shown here is derived from an EMBL/GenBank/DDBJ whole genome shotgun (WGS) entry which is preliminary data.</text>
</comment>
<gene>
    <name evidence="1" type="ORF">DI526_17590</name>
</gene>
<proteinExistence type="predicted"/>